<keyword evidence="2" id="KW-1185">Reference proteome</keyword>
<gene>
    <name evidence="1" type="ORF">SAMN04488066_10716</name>
</gene>
<protein>
    <submittedName>
        <fullName evidence="1">Uncharacterized protein</fullName>
    </submittedName>
</protein>
<accession>A0A1I3AQJ7</accession>
<dbReference type="EMBL" id="FOPZ01000007">
    <property type="protein sequence ID" value="SFH52347.1"/>
    <property type="molecule type" value="Genomic_DNA"/>
</dbReference>
<dbReference type="OrthoDB" id="302685at2157"/>
<evidence type="ECO:0000313" key="2">
    <source>
        <dbReference type="Proteomes" id="UP000323537"/>
    </source>
</evidence>
<dbReference type="AlphaFoldDB" id="A0A1I3AQJ7"/>
<proteinExistence type="predicted"/>
<name>A0A1I3AQJ7_9EURY</name>
<dbReference type="RefSeq" id="WP_149784211.1">
    <property type="nucleotide sequence ID" value="NZ_BAAADP010000003.1"/>
</dbReference>
<organism evidence="1 2">
    <name type="scientific">Halorubrum aquaticum</name>
    <dbReference type="NCBI Taxonomy" id="387340"/>
    <lineage>
        <taxon>Archaea</taxon>
        <taxon>Methanobacteriati</taxon>
        <taxon>Methanobacteriota</taxon>
        <taxon>Stenosarchaea group</taxon>
        <taxon>Halobacteria</taxon>
        <taxon>Halobacteriales</taxon>
        <taxon>Haloferacaceae</taxon>
        <taxon>Halorubrum</taxon>
    </lineage>
</organism>
<dbReference type="Proteomes" id="UP000323537">
    <property type="component" value="Unassembled WGS sequence"/>
</dbReference>
<evidence type="ECO:0000313" key="1">
    <source>
        <dbReference type="EMBL" id="SFH52347.1"/>
    </source>
</evidence>
<reference evidence="1 2" key="1">
    <citation type="submission" date="2016-10" db="EMBL/GenBank/DDBJ databases">
        <authorList>
            <person name="Varghese N."/>
            <person name="Submissions S."/>
        </authorList>
    </citation>
    <scope>NUCLEOTIDE SEQUENCE [LARGE SCALE GENOMIC DNA]</scope>
    <source>
        <strain evidence="1 2">CGMCC 1.6377</strain>
    </source>
</reference>
<sequence>MRPVTRNLLVAIAVIALALLALGALPSYLGSGDPYYLTAEPIETDEPTANATGLSERRYPYLTGAIESDGGRSEPYLTGPYGLKEWFTHTPFDEVDALTRRAPAAGTDDGVRVERDGETYYVEVTQSPT</sequence>